<dbReference type="EMBL" id="BKCJ011334481">
    <property type="protein sequence ID" value="GFD22100.1"/>
    <property type="molecule type" value="Genomic_DNA"/>
</dbReference>
<reference evidence="1" key="1">
    <citation type="journal article" date="2019" name="Sci. Rep.">
        <title>Draft genome of Tanacetum cinerariifolium, the natural source of mosquito coil.</title>
        <authorList>
            <person name="Yamashiro T."/>
            <person name="Shiraishi A."/>
            <person name="Satake H."/>
            <person name="Nakayama K."/>
        </authorList>
    </citation>
    <scope>NUCLEOTIDE SEQUENCE</scope>
</reference>
<feature type="non-terminal residue" evidence="1">
    <location>
        <position position="22"/>
    </location>
</feature>
<evidence type="ECO:0000313" key="1">
    <source>
        <dbReference type="EMBL" id="GFD22100.1"/>
    </source>
</evidence>
<organism evidence="1">
    <name type="scientific">Tanacetum cinerariifolium</name>
    <name type="common">Dalmatian daisy</name>
    <name type="synonym">Chrysanthemum cinerariifolium</name>
    <dbReference type="NCBI Taxonomy" id="118510"/>
    <lineage>
        <taxon>Eukaryota</taxon>
        <taxon>Viridiplantae</taxon>
        <taxon>Streptophyta</taxon>
        <taxon>Embryophyta</taxon>
        <taxon>Tracheophyta</taxon>
        <taxon>Spermatophyta</taxon>
        <taxon>Magnoliopsida</taxon>
        <taxon>eudicotyledons</taxon>
        <taxon>Gunneridae</taxon>
        <taxon>Pentapetalae</taxon>
        <taxon>asterids</taxon>
        <taxon>campanulids</taxon>
        <taxon>Asterales</taxon>
        <taxon>Asteraceae</taxon>
        <taxon>Asteroideae</taxon>
        <taxon>Anthemideae</taxon>
        <taxon>Anthemidinae</taxon>
        <taxon>Tanacetum</taxon>
    </lineage>
</organism>
<protein>
    <submittedName>
        <fullName evidence="1">Uncharacterized protein</fullName>
    </submittedName>
</protein>
<sequence>MLLMQAQENGQTLDEEQLLFIT</sequence>
<name>A0A699UHM4_TANCI</name>
<comment type="caution">
    <text evidence="1">The sequence shown here is derived from an EMBL/GenBank/DDBJ whole genome shotgun (WGS) entry which is preliminary data.</text>
</comment>
<dbReference type="AlphaFoldDB" id="A0A699UHM4"/>
<accession>A0A699UHM4</accession>
<proteinExistence type="predicted"/>
<gene>
    <name evidence="1" type="ORF">Tci_894069</name>
</gene>